<dbReference type="EMBL" id="AQGV01000012">
    <property type="protein sequence ID" value="MBE0368150.1"/>
    <property type="molecule type" value="Genomic_DNA"/>
</dbReference>
<gene>
    <name evidence="1" type="ORF">PAUR_a1686</name>
</gene>
<reference evidence="1 2" key="1">
    <citation type="submission" date="2015-03" db="EMBL/GenBank/DDBJ databases">
        <title>Genome sequence of Pseudoalteromonas aurantia.</title>
        <authorList>
            <person name="Xie B.-B."/>
            <person name="Rong J.-C."/>
            <person name="Qin Q.-L."/>
            <person name="Zhang Y.-Z."/>
        </authorList>
    </citation>
    <scope>NUCLEOTIDE SEQUENCE [LARGE SCALE GENOMIC DNA]</scope>
    <source>
        <strain evidence="1 2">208</strain>
    </source>
</reference>
<sequence>MLEIKPLDESVSLMELLATEQSSAAASPHLFETVVVATQ</sequence>
<evidence type="ECO:0000313" key="1">
    <source>
        <dbReference type="EMBL" id="MBE0368150.1"/>
    </source>
</evidence>
<accession>A0ABR9ED30</accession>
<keyword evidence="2" id="KW-1185">Reference proteome</keyword>
<protein>
    <submittedName>
        <fullName evidence="1">Uncharacterized protein</fullName>
    </submittedName>
</protein>
<evidence type="ECO:0000313" key="2">
    <source>
        <dbReference type="Proteomes" id="UP000615755"/>
    </source>
</evidence>
<name>A0ABR9ED30_9GAMM</name>
<proteinExistence type="predicted"/>
<organism evidence="1 2">
    <name type="scientific">Pseudoalteromonas aurantia 208</name>
    <dbReference type="NCBI Taxonomy" id="1314867"/>
    <lineage>
        <taxon>Bacteria</taxon>
        <taxon>Pseudomonadati</taxon>
        <taxon>Pseudomonadota</taxon>
        <taxon>Gammaproteobacteria</taxon>
        <taxon>Alteromonadales</taxon>
        <taxon>Pseudoalteromonadaceae</taxon>
        <taxon>Pseudoalteromonas</taxon>
    </lineage>
</organism>
<dbReference type="Proteomes" id="UP000615755">
    <property type="component" value="Unassembled WGS sequence"/>
</dbReference>
<comment type="caution">
    <text evidence="1">The sequence shown here is derived from an EMBL/GenBank/DDBJ whole genome shotgun (WGS) entry which is preliminary data.</text>
</comment>